<evidence type="ECO:0000256" key="4">
    <source>
        <dbReference type="ARBA" id="ARBA00022737"/>
    </source>
</evidence>
<dbReference type="PROSITE" id="PS50082">
    <property type="entry name" value="WD_REPEATS_2"/>
    <property type="match status" value="3"/>
</dbReference>
<evidence type="ECO:0000313" key="14">
    <source>
        <dbReference type="Proteomes" id="UP000504635"/>
    </source>
</evidence>
<feature type="repeat" description="WD" evidence="9">
    <location>
        <begin position="67"/>
        <end position="108"/>
    </location>
</feature>
<dbReference type="InterPro" id="IPR055410">
    <property type="entry name" value="Beta-prop_CAF1B_HIR1"/>
</dbReference>
<protein>
    <recommendedName>
        <fullName evidence="10">Protein HIRA</fullName>
    </recommendedName>
</protein>
<dbReference type="GeneID" id="115890124"/>
<keyword evidence="8 10" id="KW-0539">Nucleus</keyword>
<dbReference type="Pfam" id="PF09453">
    <property type="entry name" value="HIRA_B"/>
    <property type="match status" value="1"/>
</dbReference>
<dbReference type="GO" id="GO:0000785">
    <property type="term" value="C:chromatin"/>
    <property type="evidence" value="ECO:0007669"/>
    <property type="project" value="TreeGrafter"/>
</dbReference>
<evidence type="ECO:0000256" key="8">
    <source>
        <dbReference type="ARBA" id="ARBA00023242"/>
    </source>
</evidence>
<dbReference type="Pfam" id="PF07569">
    <property type="entry name" value="Hira"/>
    <property type="match status" value="1"/>
</dbReference>
<keyword evidence="7 10" id="KW-0804">Transcription</keyword>
<evidence type="ECO:0000313" key="15">
    <source>
        <dbReference type="RefSeq" id="XP_030766134.1"/>
    </source>
</evidence>
<keyword evidence="6 10" id="KW-0805">Transcription regulation</keyword>
<dbReference type="InterPro" id="IPR036322">
    <property type="entry name" value="WD40_repeat_dom_sf"/>
</dbReference>
<keyword evidence="4 10" id="KW-0677">Repeat</keyword>
<keyword evidence="3 9" id="KW-0853">WD repeat</keyword>
<gene>
    <name evidence="15" type="primary">LOC115890124</name>
</gene>
<dbReference type="CTD" id="7290"/>
<organism evidence="14 15">
    <name type="scientific">Sitophilus oryzae</name>
    <name type="common">Rice weevil</name>
    <name type="synonym">Curculio oryzae</name>
    <dbReference type="NCBI Taxonomy" id="7048"/>
    <lineage>
        <taxon>Eukaryota</taxon>
        <taxon>Metazoa</taxon>
        <taxon>Ecdysozoa</taxon>
        <taxon>Arthropoda</taxon>
        <taxon>Hexapoda</taxon>
        <taxon>Insecta</taxon>
        <taxon>Pterygota</taxon>
        <taxon>Neoptera</taxon>
        <taxon>Endopterygota</taxon>
        <taxon>Coleoptera</taxon>
        <taxon>Polyphaga</taxon>
        <taxon>Cucujiformia</taxon>
        <taxon>Curculionidae</taxon>
        <taxon>Dryophthorinae</taxon>
        <taxon>Sitophilus</taxon>
    </lineage>
</organism>
<evidence type="ECO:0000256" key="1">
    <source>
        <dbReference type="ARBA" id="ARBA00004123"/>
    </source>
</evidence>
<dbReference type="GO" id="GO:0005634">
    <property type="term" value="C:nucleus"/>
    <property type="evidence" value="ECO:0007669"/>
    <property type="project" value="UniProtKB-SubCell"/>
</dbReference>
<dbReference type="KEGG" id="soy:115890124"/>
<dbReference type="GO" id="GO:0031491">
    <property type="term" value="F:nucleosome binding"/>
    <property type="evidence" value="ECO:0007669"/>
    <property type="project" value="TreeGrafter"/>
</dbReference>
<evidence type="ECO:0000256" key="3">
    <source>
        <dbReference type="ARBA" id="ARBA00022574"/>
    </source>
</evidence>
<dbReference type="GO" id="GO:0006355">
    <property type="term" value="P:regulation of DNA-templated transcription"/>
    <property type="evidence" value="ECO:0007669"/>
    <property type="project" value="InterPro"/>
</dbReference>
<keyword evidence="10" id="KW-0678">Repressor</keyword>
<dbReference type="GO" id="GO:0006351">
    <property type="term" value="P:DNA-templated transcription"/>
    <property type="evidence" value="ECO:0007669"/>
    <property type="project" value="InterPro"/>
</dbReference>
<comment type="similarity">
    <text evidence="2 10">Belongs to the WD repeat HIR1 family.</text>
</comment>
<evidence type="ECO:0000256" key="2">
    <source>
        <dbReference type="ARBA" id="ARBA00007306"/>
    </source>
</evidence>
<dbReference type="SMART" id="SM00320">
    <property type="entry name" value="WD40"/>
    <property type="match status" value="7"/>
</dbReference>
<dbReference type="PANTHER" id="PTHR13831:SF0">
    <property type="entry name" value="PROTEIN HIRA"/>
    <property type="match status" value="1"/>
</dbReference>
<feature type="domain" description="CAF1B/HIR1 beta-propeller" evidence="13">
    <location>
        <begin position="9"/>
        <end position="358"/>
    </location>
</feature>
<feature type="region of interest" description="Disordered" evidence="11">
    <location>
        <begin position="512"/>
        <end position="531"/>
    </location>
</feature>
<feature type="repeat" description="WD" evidence="9">
    <location>
        <begin position="125"/>
        <end position="157"/>
    </location>
</feature>
<dbReference type="CDD" id="cd00200">
    <property type="entry name" value="WD40"/>
    <property type="match status" value="1"/>
</dbReference>
<evidence type="ECO:0000256" key="10">
    <source>
        <dbReference type="RuleBase" id="RU364014"/>
    </source>
</evidence>
<dbReference type="Gene3D" id="2.130.10.10">
    <property type="entry name" value="YVTN repeat-like/Quinoprotein amine dehydrogenase"/>
    <property type="match status" value="3"/>
</dbReference>
<dbReference type="PROSITE" id="PS50294">
    <property type="entry name" value="WD_REPEATS_REGION"/>
    <property type="match status" value="3"/>
</dbReference>
<dbReference type="OrthoDB" id="1741719at2759"/>
<evidence type="ECO:0000256" key="11">
    <source>
        <dbReference type="SAM" id="MobiDB-lite"/>
    </source>
</evidence>
<accession>A0A6J2YS76</accession>
<feature type="compositionally biased region" description="Low complexity" evidence="11">
    <location>
        <begin position="517"/>
        <end position="531"/>
    </location>
</feature>
<comment type="subcellular location">
    <subcellularLocation>
        <location evidence="1 10">Nucleus</location>
    </subcellularLocation>
</comment>
<feature type="repeat" description="WD" evidence="9">
    <location>
        <begin position="168"/>
        <end position="199"/>
    </location>
</feature>
<dbReference type="FunFam" id="2.130.10.10:FF:000075">
    <property type="entry name" value="Protein HIRA"/>
    <property type="match status" value="1"/>
</dbReference>
<evidence type="ECO:0000256" key="6">
    <source>
        <dbReference type="ARBA" id="ARBA00023015"/>
    </source>
</evidence>
<comment type="function">
    <text evidence="10">Required for replication-independent chromatin assembly and for the periodic repression of histone gene transcription during the cell cycle.</text>
</comment>
<keyword evidence="5 10" id="KW-0156">Chromatin regulator</keyword>
<keyword evidence="14" id="KW-1185">Reference proteome</keyword>
<dbReference type="InterPro" id="IPR015943">
    <property type="entry name" value="WD40/YVTN_repeat-like_dom_sf"/>
</dbReference>
<dbReference type="InterPro" id="IPR031120">
    <property type="entry name" value="HIR1-like"/>
</dbReference>
<dbReference type="Pfam" id="PF24105">
    <property type="entry name" value="Beta-prop_CAF1B_HIR1"/>
    <property type="match status" value="1"/>
</dbReference>
<sequence>MIFFKPAWINHEDNKPIFSVDIHPKGNRFATGGQGGSGGRIVIWNVSPVISESDESNPSIAKMLCQMDNHLACVNVVRWSNSGHFLASGSDDKLVMIWRLSSEGSSSIFGSSKVNVETWKCIHTLNSHNGDVLDLAWAPHDGWLASSSVDNSVIVWNAHKFPEKVAVLKTHTGMVKGVTWDPVGKYLASQSDDKSLRIWRTSDWAQQEVVTDPFQECSATTHVLRCSWSPDGQYLVSAHAMNGGGPTAQIIEREGWKQDKDFVGHRKAVTCVRFNSNILKKPNADSPKKTTQYCCCAIGSRDRSISVWLTSLKRPLVVIKDLFDDSVLDISWNAAGNFLLACSWDGTVACVTFGQSEIGIPLSVDEKNALYERMYHKSLQNSWNTNFSGTQIVEDAELLCAIDEMNEKSKEVVLELPEIKEPPKAKDVCYESPMPNQNLLVPINKQVETRLPSGKRRITPMLLTTVSPSPTTNGTSNNLWINTESTQFFSQSAAFSKSSPTKSQIIVETRTEPQARPAPVAQPKPVSQQKVQVSETVVSKPPGSEINQLMCVDVPGDEPITKFISILDPCKFTPGTTVTKDAGILKVQVTNNCHRITNNLSLSKIEVCKKSSESKEPIWETFLGSQIRTLATNRKLLVACCEDLTVNTYDLKSGARSLPPLLIEDLVSCLSLSEKGHLLVLTKTGLMHMWDLCQSKSVLNRVSVRCLLIGKATVTGCSLTPSNQPILTLSDGRAYSYSLDLQTWVQLSNPLDPVSRSGASMVRKVPHSLPLASLQRAMPQYSQTDSSLPPGVTLSFLESQITATNVLHSVTEYRHWLLAQVNHLLDKGPECRLKLILDDLIGPTHSSVKKSKLDTEIMGLSRRKLFEEILNVIKTKLPWQRLYKEYSEQIRDVS</sequence>
<evidence type="ECO:0000256" key="7">
    <source>
        <dbReference type="ARBA" id="ARBA00023163"/>
    </source>
</evidence>
<dbReference type="PANTHER" id="PTHR13831">
    <property type="entry name" value="MEMBER OF THE HIR1 FAMILY OF WD-REPEAT PROTEINS"/>
    <property type="match status" value="1"/>
</dbReference>
<evidence type="ECO:0000259" key="13">
    <source>
        <dbReference type="Pfam" id="PF24105"/>
    </source>
</evidence>
<dbReference type="AlphaFoldDB" id="A0A6J2YS76"/>
<name>A0A6J2YS76_SITOR</name>
<dbReference type="InterPro" id="IPR019015">
    <property type="entry name" value="HIRA_B_motif"/>
</dbReference>
<dbReference type="SUPFAM" id="SSF50978">
    <property type="entry name" value="WD40 repeat-like"/>
    <property type="match status" value="2"/>
</dbReference>
<dbReference type="InParanoid" id="A0A6J2YS76"/>
<reference evidence="15" key="1">
    <citation type="submission" date="2025-08" db="UniProtKB">
        <authorList>
            <consortium name="RefSeq"/>
        </authorList>
    </citation>
    <scope>IDENTIFICATION</scope>
    <source>
        <tissue evidence="15">Gonads</tissue>
    </source>
</reference>
<feature type="domain" description="Protein HIRA-like C-terminal" evidence="12">
    <location>
        <begin position="654"/>
        <end position="840"/>
    </location>
</feature>
<evidence type="ECO:0000259" key="12">
    <source>
        <dbReference type="Pfam" id="PF07569"/>
    </source>
</evidence>
<dbReference type="Proteomes" id="UP000504635">
    <property type="component" value="Unplaced"/>
</dbReference>
<dbReference type="FunCoup" id="A0A6J2YS76">
    <property type="interactions" value="2057"/>
</dbReference>
<dbReference type="RefSeq" id="XP_030766134.1">
    <property type="nucleotide sequence ID" value="XM_030910274.1"/>
</dbReference>
<proteinExistence type="inferred from homology"/>
<evidence type="ECO:0000256" key="5">
    <source>
        <dbReference type="ARBA" id="ARBA00022853"/>
    </source>
</evidence>
<dbReference type="InterPro" id="IPR011494">
    <property type="entry name" value="HIRA-like_C"/>
</dbReference>
<dbReference type="InterPro" id="IPR001680">
    <property type="entry name" value="WD40_rpt"/>
</dbReference>
<evidence type="ECO:0000256" key="9">
    <source>
        <dbReference type="PROSITE-ProRule" id="PRU00221"/>
    </source>
</evidence>
<dbReference type="GO" id="GO:0000417">
    <property type="term" value="C:HIR complex"/>
    <property type="evidence" value="ECO:0007669"/>
    <property type="project" value="TreeGrafter"/>
</dbReference>
<dbReference type="GO" id="GO:0006338">
    <property type="term" value="P:chromatin remodeling"/>
    <property type="evidence" value="ECO:0007669"/>
    <property type="project" value="InterPro"/>
</dbReference>